<name>A0AAD7GN28_MYCRO</name>
<gene>
    <name evidence="1" type="ORF">B0H17DRAFT_1194613</name>
</gene>
<evidence type="ECO:0000313" key="1">
    <source>
        <dbReference type="EMBL" id="KAJ7702735.1"/>
    </source>
</evidence>
<comment type="caution">
    <text evidence="1">The sequence shown here is derived from an EMBL/GenBank/DDBJ whole genome shotgun (WGS) entry which is preliminary data.</text>
</comment>
<protein>
    <submittedName>
        <fullName evidence="1">Uncharacterized protein</fullName>
    </submittedName>
</protein>
<reference evidence="1" key="1">
    <citation type="submission" date="2023-03" db="EMBL/GenBank/DDBJ databases">
        <title>Massive genome expansion in bonnet fungi (Mycena s.s.) driven by repeated elements and novel gene families across ecological guilds.</title>
        <authorList>
            <consortium name="Lawrence Berkeley National Laboratory"/>
            <person name="Harder C.B."/>
            <person name="Miyauchi S."/>
            <person name="Viragh M."/>
            <person name="Kuo A."/>
            <person name="Thoen E."/>
            <person name="Andreopoulos B."/>
            <person name="Lu D."/>
            <person name="Skrede I."/>
            <person name="Drula E."/>
            <person name="Henrissat B."/>
            <person name="Morin E."/>
            <person name="Kohler A."/>
            <person name="Barry K."/>
            <person name="LaButti K."/>
            <person name="Morin E."/>
            <person name="Salamov A."/>
            <person name="Lipzen A."/>
            <person name="Mereny Z."/>
            <person name="Hegedus B."/>
            <person name="Baldrian P."/>
            <person name="Stursova M."/>
            <person name="Weitz H."/>
            <person name="Taylor A."/>
            <person name="Grigoriev I.V."/>
            <person name="Nagy L.G."/>
            <person name="Martin F."/>
            <person name="Kauserud H."/>
        </authorList>
    </citation>
    <scope>NUCLEOTIDE SEQUENCE</scope>
    <source>
        <strain evidence="1">CBHHK067</strain>
    </source>
</reference>
<dbReference type="AlphaFoldDB" id="A0AAD7GN28"/>
<keyword evidence="2" id="KW-1185">Reference proteome</keyword>
<proteinExistence type="predicted"/>
<dbReference type="EMBL" id="JARKIE010000014">
    <property type="protein sequence ID" value="KAJ7702735.1"/>
    <property type="molecule type" value="Genomic_DNA"/>
</dbReference>
<evidence type="ECO:0000313" key="2">
    <source>
        <dbReference type="Proteomes" id="UP001221757"/>
    </source>
</evidence>
<organism evidence="1 2">
    <name type="scientific">Mycena rosella</name>
    <name type="common">Pink bonnet</name>
    <name type="synonym">Agaricus rosellus</name>
    <dbReference type="NCBI Taxonomy" id="1033263"/>
    <lineage>
        <taxon>Eukaryota</taxon>
        <taxon>Fungi</taxon>
        <taxon>Dikarya</taxon>
        <taxon>Basidiomycota</taxon>
        <taxon>Agaricomycotina</taxon>
        <taxon>Agaricomycetes</taxon>
        <taxon>Agaricomycetidae</taxon>
        <taxon>Agaricales</taxon>
        <taxon>Marasmiineae</taxon>
        <taxon>Mycenaceae</taxon>
        <taxon>Mycena</taxon>
    </lineage>
</organism>
<sequence>MHIRPHTAPGTEASVPGTAISGSSDAQAVALQNMLAAMATFSQASQASTSAPVAAAIPTPAAPASLFRTRSPWIVGSLYVVPTAPLTTIAEDAEADPERLWYCITRGKYMGVTLSNPLALAATSGFSRGAMKSHKTQLLALEAFNEMLGYQLVAVVT</sequence>
<accession>A0AAD7GN28</accession>
<dbReference type="Proteomes" id="UP001221757">
    <property type="component" value="Unassembled WGS sequence"/>
</dbReference>